<sequence length="89" mass="10155">MARRTRLEVLSSILEICSGEGASKTRIVYQINLNFKNAGVYLKWLTDKGYLVKEGKMHKITPAGKEMLLDLKEICSILNIEEHMTEDKV</sequence>
<dbReference type="InterPro" id="IPR036388">
    <property type="entry name" value="WH-like_DNA-bd_sf"/>
</dbReference>
<dbReference type="Proteomes" id="UP000544742">
    <property type="component" value="Unassembled WGS sequence"/>
</dbReference>
<dbReference type="SUPFAM" id="SSF46785">
    <property type="entry name" value="Winged helix' DNA-binding domain"/>
    <property type="match status" value="1"/>
</dbReference>
<dbReference type="Pfam" id="PF14947">
    <property type="entry name" value="HTH_45"/>
    <property type="match status" value="1"/>
</dbReference>
<dbReference type="AlphaFoldDB" id="A0A7K4AFV8"/>
<reference evidence="2 3" key="1">
    <citation type="journal article" date="2020" name="Biotechnol. Biofuels">
        <title>New insights from the biogas microbiome by comprehensive genome-resolved metagenomics of nearly 1600 species originating from multiple anaerobic digesters.</title>
        <authorList>
            <person name="Campanaro S."/>
            <person name="Treu L."/>
            <person name="Rodriguez-R L.M."/>
            <person name="Kovalovszki A."/>
            <person name="Ziels R.M."/>
            <person name="Maus I."/>
            <person name="Zhu X."/>
            <person name="Kougias P.G."/>
            <person name="Basile A."/>
            <person name="Luo G."/>
            <person name="Schluter A."/>
            <person name="Konstantinidis K.T."/>
            <person name="Angelidaki I."/>
        </authorList>
    </citation>
    <scope>NUCLEOTIDE SEQUENCE [LARGE SCALE GENOMIC DNA]</scope>
    <source>
        <strain evidence="2">AS27yjCOA_157</strain>
    </source>
</reference>
<evidence type="ECO:0000313" key="2">
    <source>
        <dbReference type="EMBL" id="NLJ21877.1"/>
    </source>
</evidence>
<feature type="domain" description="ArnR1-like winged helix-turn-helix" evidence="1">
    <location>
        <begin position="3"/>
        <end position="75"/>
    </location>
</feature>
<organism evidence="2 3">
    <name type="scientific">Methanothrix soehngenii</name>
    <name type="common">Methanosaeta concilii</name>
    <dbReference type="NCBI Taxonomy" id="2223"/>
    <lineage>
        <taxon>Archaea</taxon>
        <taxon>Methanobacteriati</taxon>
        <taxon>Methanobacteriota</taxon>
        <taxon>Stenosarchaea group</taxon>
        <taxon>Methanomicrobia</taxon>
        <taxon>Methanotrichales</taxon>
        <taxon>Methanotrichaceae</taxon>
        <taxon>Methanothrix</taxon>
    </lineage>
</organism>
<evidence type="ECO:0000313" key="3">
    <source>
        <dbReference type="Proteomes" id="UP000544742"/>
    </source>
</evidence>
<protein>
    <submittedName>
        <fullName evidence="2">Transcriptional regulator</fullName>
    </submittedName>
</protein>
<accession>A0A7K4AFV8</accession>
<proteinExistence type="predicted"/>
<gene>
    <name evidence="2" type="ORF">GX426_02035</name>
</gene>
<comment type="caution">
    <text evidence="2">The sequence shown here is derived from an EMBL/GenBank/DDBJ whole genome shotgun (WGS) entry which is preliminary data.</text>
</comment>
<dbReference type="EMBL" id="JAAYUN010000037">
    <property type="protein sequence ID" value="NLJ21877.1"/>
    <property type="molecule type" value="Genomic_DNA"/>
</dbReference>
<dbReference type="InterPro" id="IPR036390">
    <property type="entry name" value="WH_DNA-bd_sf"/>
</dbReference>
<evidence type="ECO:0000259" key="1">
    <source>
        <dbReference type="Pfam" id="PF14947"/>
    </source>
</evidence>
<dbReference type="InterPro" id="IPR038723">
    <property type="entry name" value="ArnR1-like_HTH"/>
</dbReference>
<name>A0A7K4AFV8_METSH</name>
<dbReference type="Gene3D" id="1.10.10.10">
    <property type="entry name" value="Winged helix-like DNA-binding domain superfamily/Winged helix DNA-binding domain"/>
    <property type="match status" value="1"/>
</dbReference>